<comment type="subcellular location">
    <subcellularLocation>
        <location evidence="1">Membrane</location>
        <topology evidence="1">Multi-pass membrane protein</topology>
    </subcellularLocation>
</comment>
<accession>A0A380NML4</accession>
<dbReference type="InterPro" id="IPR000425">
    <property type="entry name" value="MIP"/>
</dbReference>
<evidence type="ECO:0000256" key="1">
    <source>
        <dbReference type="ARBA" id="ARBA00004141"/>
    </source>
</evidence>
<feature type="transmembrane region" description="Helical" evidence="8">
    <location>
        <begin position="42"/>
        <end position="61"/>
    </location>
</feature>
<dbReference type="GO" id="GO:0005886">
    <property type="term" value="C:plasma membrane"/>
    <property type="evidence" value="ECO:0007669"/>
    <property type="project" value="TreeGrafter"/>
</dbReference>
<evidence type="ECO:0000313" key="9">
    <source>
        <dbReference type="EMBL" id="SUP44309.1"/>
    </source>
</evidence>
<keyword evidence="3 7" id="KW-0813">Transport</keyword>
<dbReference type="PANTHER" id="PTHR43829">
    <property type="entry name" value="AQUAPORIN OR AQUAGLYCEROPORIN RELATED"/>
    <property type="match status" value="1"/>
</dbReference>
<dbReference type="InterPro" id="IPR050363">
    <property type="entry name" value="MIP/Aquaporin"/>
</dbReference>
<gene>
    <name evidence="9" type="primary">gla</name>
    <name evidence="9" type="ORF">NCTC12020_01601</name>
</gene>
<dbReference type="InterPro" id="IPR023271">
    <property type="entry name" value="Aquaporin-like"/>
</dbReference>
<dbReference type="OrthoDB" id="9807293at2"/>
<dbReference type="EMBL" id="UHIO01000001">
    <property type="protein sequence ID" value="SUP44309.1"/>
    <property type="molecule type" value="Genomic_DNA"/>
</dbReference>
<keyword evidence="4 7" id="KW-0812">Transmembrane</keyword>
<evidence type="ECO:0000256" key="2">
    <source>
        <dbReference type="ARBA" id="ARBA00006175"/>
    </source>
</evidence>
<dbReference type="SUPFAM" id="SSF81338">
    <property type="entry name" value="Aquaporin-like"/>
    <property type="match status" value="1"/>
</dbReference>
<protein>
    <submittedName>
        <fullName evidence="9">Glyceroaquaporin</fullName>
    </submittedName>
</protein>
<evidence type="ECO:0000256" key="7">
    <source>
        <dbReference type="RuleBase" id="RU000477"/>
    </source>
</evidence>
<dbReference type="PANTHER" id="PTHR43829:SF9">
    <property type="entry name" value="AQUAPORIN-9"/>
    <property type="match status" value="1"/>
</dbReference>
<reference evidence="9 10" key="1">
    <citation type="submission" date="2018-06" db="EMBL/GenBank/DDBJ databases">
        <authorList>
            <consortium name="Pathogen Informatics"/>
            <person name="Doyle S."/>
        </authorList>
    </citation>
    <scope>NUCLEOTIDE SEQUENCE [LARGE SCALE GENOMIC DNA]</scope>
    <source>
        <strain evidence="9 10">NCTC12020</strain>
    </source>
</reference>
<dbReference type="RefSeq" id="WP_115310716.1">
    <property type="nucleotide sequence ID" value="NZ_UHIO01000001.1"/>
</dbReference>
<evidence type="ECO:0000313" key="10">
    <source>
        <dbReference type="Proteomes" id="UP000255367"/>
    </source>
</evidence>
<dbReference type="PRINTS" id="PR00783">
    <property type="entry name" value="MINTRINSICP"/>
</dbReference>
<dbReference type="Gene3D" id="1.20.1080.10">
    <property type="entry name" value="Glycerol uptake facilitator protein"/>
    <property type="match status" value="1"/>
</dbReference>
<dbReference type="GO" id="GO:0015254">
    <property type="term" value="F:glycerol channel activity"/>
    <property type="evidence" value="ECO:0007669"/>
    <property type="project" value="TreeGrafter"/>
</dbReference>
<dbReference type="InterPro" id="IPR022357">
    <property type="entry name" value="MIP_CS"/>
</dbReference>
<evidence type="ECO:0000256" key="4">
    <source>
        <dbReference type="ARBA" id="ARBA00022692"/>
    </source>
</evidence>
<dbReference type="Proteomes" id="UP000255367">
    <property type="component" value="Unassembled WGS sequence"/>
</dbReference>
<keyword evidence="10" id="KW-1185">Reference proteome</keyword>
<dbReference type="Pfam" id="PF00230">
    <property type="entry name" value="MIP"/>
    <property type="match status" value="1"/>
</dbReference>
<sequence length="241" mass="25218">MDTTQVLISEFIGTAVLMAFGSGTNASVLLKNTLAKAFNPNWMTIMFGWAFGVAFAVYIGIALGGPAHLNPALTVALAAGGMFPWEHVIPVSLAQIAGAFVGSALVMIHYYPHFKQTKEDEGNVVGIFATAPTSDNRLLNVISEIIATFMFALAILCLGKMGDGLFPFIVGVLVAAIGLSFGSTTGFALNPARDFGPRLAYTILPVPNRGATNWAYAWVPVIGPIIGASAAVGLFLAIAPK</sequence>
<feature type="transmembrane region" description="Helical" evidence="8">
    <location>
        <begin position="6"/>
        <end position="30"/>
    </location>
</feature>
<keyword evidence="6 8" id="KW-0472">Membrane</keyword>
<dbReference type="PROSITE" id="PS00221">
    <property type="entry name" value="MIP"/>
    <property type="match status" value="1"/>
</dbReference>
<proteinExistence type="inferred from homology"/>
<comment type="similarity">
    <text evidence="2 7">Belongs to the MIP/aquaporin (TC 1.A.8) family.</text>
</comment>
<feature type="transmembrane region" description="Helical" evidence="8">
    <location>
        <begin position="165"/>
        <end position="189"/>
    </location>
</feature>
<feature type="transmembrane region" description="Helical" evidence="8">
    <location>
        <begin position="138"/>
        <end position="158"/>
    </location>
</feature>
<evidence type="ECO:0000256" key="3">
    <source>
        <dbReference type="ARBA" id="ARBA00022448"/>
    </source>
</evidence>
<evidence type="ECO:0000256" key="6">
    <source>
        <dbReference type="ARBA" id="ARBA00023136"/>
    </source>
</evidence>
<keyword evidence="5 8" id="KW-1133">Transmembrane helix</keyword>
<feature type="transmembrane region" description="Helical" evidence="8">
    <location>
        <begin position="92"/>
        <end position="111"/>
    </location>
</feature>
<evidence type="ECO:0000256" key="5">
    <source>
        <dbReference type="ARBA" id="ARBA00022989"/>
    </source>
</evidence>
<evidence type="ECO:0000256" key="8">
    <source>
        <dbReference type="SAM" id="Phobius"/>
    </source>
</evidence>
<feature type="transmembrane region" description="Helical" evidence="8">
    <location>
        <begin position="215"/>
        <end position="239"/>
    </location>
</feature>
<dbReference type="AlphaFoldDB" id="A0A380NML4"/>
<name>A0A380NML4_9FIRM</name>
<organism evidence="9 10">
    <name type="scientific">Veillonella criceti</name>
    <dbReference type="NCBI Taxonomy" id="103891"/>
    <lineage>
        <taxon>Bacteria</taxon>
        <taxon>Bacillati</taxon>
        <taxon>Bacillota</taxon>
        <taxon>Negativicutes</taxon>
        <taxon>Veillonellales</taxon>
        <taxon>Veillonellaceae</taxon>
        <taxon>Veillonella</taxon>
    </lineage>
</organism>